<name>A0A1R3G8M4_9ROSI</name>
<dbReference type="Pfam" id="PF03181">
    <property type="entry name" value="BURP"/>
    <property type="match status" value="1"/>
</dbReference>
<dbReference type="OrthoDB" id="654134at2759"/>
<evidence type="ECO:0000256" key="1">
    <source>
        <dbReference type="SAM" id="SignalP"/>
    </source>
</evidence>
<feature type="signal peptide" evidence="1">
    <location>
        <begin position="1"/>
        <end position="22"/>
    </location>
</feature>
<reference evidence="4" key="1">
    <citation type="submission" date="2013-09" db="EMBL/GenBank/DDBJ databases">
        <title>Corchorus olitorius genome sequencing.</title>
        <authorList>
            <person name="Alam M."/>
            <person name="Haque M.S."/>
            <person name="Islam M.S."/>
            <person name="Emdad E.M."/>
            <person name="Islam M.M."/>
            <person name="Ahmed B."/>
            <person name="Halim A."/>
            <person name="Hossen Q.M.M."/>
            <person name="Hossain M.Z."/>
            <person name="Ahmed R."/>
            <person name="Khan M.M."/>
            <person name="Islam R."/>
            <person name="Rashid M.M."/>
            <person name="Khan S.A."/>
            <person name="Rahman M.S."/>
            <person name="Alam M."/>
            <person name="Yahiya A.S."/>
            <person name="Khan M.S."/>
            <person name="Azam M.S."/>
            <person name="Haque T."/>
            <person name="Lashkar M.Z.H."/>
            <person name="Akhand A.I."/>
            <person name="Morshed G."/>
            <person name="Roy S."/>
            <person name="Uddin K.S."/>
            <person name="Rabeya T."/>
            <person name="Hossain A.S."/>
            <person name="Chowdhury A."/>
            <person name="Snigdha A.R."/>
            <person name="Mortoza M.S."/>
            <person name="Matin S.A."/>
            <person name="Hoque S.M.E."/>
            <person name="Islam M.K."/>
            <person name="Roy D.K."/>
            <person name="Haider R."/>
            <person name="Moosa M.M."/>
            <person name="Elias S.M."/>
            <person name="Hasan A.M."/>
            <person name="Jahan S."/>
            <person name="Shafiuddin M."/>
            <person name="Mahmood N."/>
            <person name="Shommy N.S."/>
        </authorList>
    </citation>
    <scope>NUCLEOTIDE SEQUENCE [LARGE SCALE GENOMIC DNA]</scope>
    <source>
        <strain evidence="4">cv. O-4</strain>
    </source>
</reference>
<dbReference type="STRING" id="93759.A0A1R3G8M4"/>
<evidence type="ECO:0000313" key="3">
    <source>
        <dbReference type="EMBL" id="OMO54439.1"/>
    </source>
</evidence>
<sequence>MGFNFLLILIILLNIAIVGSHAALPAEIHWNSVFPHTPMPTALKNLLLPTTPGNTSPLVDTMMEDSGNDGDYGSGDPTMGFEPGNASPNNRTIYFFENDIHPGKKMKLDQLTKAINEARFLSRQVADSMPFSRDEFPSILEQFSLKPESAEAKAINRTITNCERRTIRGEDMYCAKSMESFVELGVSKLGNKNIKVLSSEVEITDIGNSEFTIVDEGLEMVGEKEIVCHKEKYPYAVFLCHSLDKSAVYKVPLVGENGSKIKALAVCHRDTSAWNPMHMAFYILKVKPGEVPICHFLMREDLVWIQN</sequence>
<dbReference type="EMBL" id="AWUE01023257">
    <property type="protein sequence ID" value="OMO54439.1"/>
    <property type="molecule type" value="Genomic_DNA"/>
</dbReference>
<dbReference type="Proteomes" id="UP000187203">
    <property type="component" value="Unassembled WGS sequence"/>
</dbReference>
<protein>
    <recommendedName>
        <fullName evidence="2">BURP domain-containing protein</fullName>
    </recommendedName>
</protein>
<feature type="chain" id="PRO_5013294672" description="BURP domain-containing protein" evidence="1">
    <location>
        <begin position="23"/>
        <end position="307"/>
    </location>
</feature>
<dbReference type="AlphaFoldDB" id="A0A1R3G8M4"/>
<dbReference type="SMART" id="SM01045">
    <property type="entry name" value="BURP"/>
    <property type="match status" value="1"/>
</dbReference>
<evidence type="ECO:0000313" key="4">
    <source>
        <dbReference type="Proteomes" id="UP000187203"/>
    </source>
</evidence>
<keyword evidence="1" id="KW-0732">Signal</keyword>
<dbReference type="PANTHER" id="PTHR31236">
    <property type="entry name" value="BURP DOMAIN PROTEIN USPL1-LIKE"/>
    <property type="match status" value="1"/>
</dbReference>
<organism evidence="3 4">
    <name type="scientific">Corchorus olitorius</name>
    <dbReference type="NCBI Taxonomy" id="93759"/>
    <lineage>
        <taxon>Eukaryota</taxon>
        <taxon>Viridiplantae</taxon>
        <taxon>Streptophyta</taxon>
        <taxon>Embryophyta</taxon>
        <taxon>Tracheophyta</taxon>
        <taxon>Spermatophyta</taxon>
        <taxon>Magnoliopsida</taxon>
        <taxon>eudicotyledons</taxon>
        <taxon>Gunneridae</taxon>
        <taxon>Pentapetalae</taxon>
        <taxon>rosids</taxon>
        <taxon>malvids</taxon>
        <taxon>Malvales</taxon>
        <taxon>Malvaceae</taxon>
        <taxon>Grewioideae</taxon>
        <taxon>Apeibeae</taxon>
        <taxon>Corchorus</taxon>
    </lineage>
</organism>
<comment type="caution">
    <text evidence="3">The sequence shown here is derived from an EMBL/GenBank/DDBJ whole genome shotgun (WGS) entry which is preliminary data.</text>
</comment>
<feature type="domain" description="BURP" evidence="2">
    <location>
        <begin position="94"/>
        <end position="307"/>
    </location>
</feature>
<accession>A0A1R3G8M4</accession>
<dbReference type="InterPro" id="IPR044816">
    <property type="entry name" value="BURP"/>
</dbReference>
<keyword evidence="4" id="KW-1185">Reference proteome</keyword>
<dbReference type="PANTHER" id="PTHR31236:SF64">
    <property type="entry name" value="BURP DOMAIN PROTEIN RD22-LIKE"/>
    <property type="match status" value="1"/>
</dbReference>
<evidence type="ECO:0000259" key="2">
    <source>
        <dbReference type="PROSITE" id="PS51277"/>
    </source>
</evidence>
<dbReference type="InterPro" id="IPR004873">
    <property type="entry name" value="BURP_dom"/>
</dbReference>
<proteinExistence type="predicted"/>
<dbReference type="PROSITE" id="PS51277">
    <property type="entry name" value="BURP"/>
    <property type="match status" value="1"/>
</dbReference>
<gene>
    <name evidence="3" type="ORF">COLO4_36491</name>
</gene>